<dbReference type="SUPFAM" id="SSF53474">
    <property type="entry name" value="alpha/beta-Hydrolases"/>
    <property type="match status" value="1"/>
</dbReference>
<gene>
    <name evidence="2" type="ORF">QJS10_CPB15g01198</name>
</gene>
<accession>A0AAV9D900</accession>
<dbReference type="Proteomes" id="UP001180020">
    <property type="component" value="Unassembled WGS sequence"/>
</dbReference>
<comment type="caution">
    <text evidence="2">The sequence shown here is derived from an EMBL/GenBank/DDBJ whole genome shotgun (WGS) entry which is preliminary data.</text>
</comment>
<dbReference type="InterPro" id="IPR002156">
    <property type="entry name" value="RNaseH_domain"/>
</dbReference>
<dbReference type="PANTHER" id="PTHR12277:SF81">
    <property type="entry name" value="PROTEIN ABHD13"/>
    <property type="match status" value="1"/>
</dbReference>
<evidence type="ECO:0000313" key="2">
    <source>
        <dbReference type="EMBL" id="KAK1297673.1"/>
    </source>
</evidence>
<organism evidence="2 3">
    <name type="scientific">Acorus calamus</name>
    <name type="common">Sweet flag</name>
    <dbReference type="NCBI Taxonomy" id="4465"/>
    <lineage>
        <taxon>Eukaryota</taxon>
        <taxon>Viridiplantae</taxon>
        <taxon>Streptophyta</taxon>
        <taxon>Embryophyta</taxon>
        <taxon>Tracheophyta</taxon>
        <taxon>Spermatophyta</taxon>
        <taxon>Magnoliopsida</taxon>
        <taxon>Liliopsida</taxon>
        <taxon>Acoraceae</taxon>
        <taxon>Acorus</taxon>
    </lineage>
</organism>
<dbReference type="SUPFAM" id="SSF53098">
    <property type="entry name" value="Ribonuclease H-like"/>
    <property type="match status" value="1"/>
</dbReference>
<dbReference type="InterPro" id="IPR012337">
    <property type="entry name" value="RNaseH-like_sf"/>
</dbReference>
<name>A0AAV9D900_ACOCL</name>
<dbReference type="Pfam" id="PF13456">
    <property type="entry name" value="RVT_3"/>
    <property type="match status" value="1"/>
</dbReference>
<dbReference type="GO" id="GO:0004523">
    <property type="term" value="F:RNA-DNA hybrid ribonuclease activity"/>
    <property type="evidence" value="ECO:0007669"/>
    <property type="project" value="InterPro"/>
</dbReference>
<dbReference type="PANTHER" id="PTHR12277">
    <property type="entry name" value="ALPHA/BETA HYDROLASE DOMAIN-CONTAINING PROTEIN"/>
    <property type="match status" value="1"/>
</dbReference>
<dbReference type="GO" id="GO:0003676">
    <property type="term" value="F:nucleic acid binding"/>
    <property type="evidence" value="ECO:0007669"/>
    <property type="project" value="InterPro"/>
</dbReference>
<reference evidence="2" key="2">
    <citation type="submission" date="2023-06" db="EMBL/GenBank/DDBJ databases">
        <authorList>
            <person name="Ma L."/>
            <person name="Liu K.-W."/>
            <person name="Li Z."/>
            <person name="Hsiao Y.-Y."/>
            <person name="Qi Y."/>
            <person name="Fu T."/>
            <person name="Tang G."/>
            <person name="Zhang D."/>
            <person name="Sun W.-H."/>
            <person name="Liu D.-K."/>
            <person name="Li Y."/>
            <person name="Chen G.-Z."/>
            <person name="Liu X.-D."/>
            <person name="Liao X.-Y."/>
            <person name="Jiang Y.-T."/>
            <person name="Yu X."/>
            <person name="Hao Y."/>
            <person name="Huang J."/>
            <person name="Zhao X.-W."/>
            <person name="Ke S."/>
            <person name="Chen Y.-Y."/>
            <person name="Wu W.-L."/>
            <person name="Hsu J.-L."/>
            <person name="Lin Y.-F."/>
            <person name="Huang M.-D."/>
            <person name="Li C.-Y."/>
            <person name="Huang L."/>
            <person name="Wang Z.-W."/>
            <person name="Zhao X."/>
            <person name="Zhong W.-Y."/>
            <person name="Peng D.-H."/>
            <person name="Ahmad S."/>
            <person name="Lan S."/>
            <person name="Zhang J.-S."/>
            <person name="Tsai W.-C."/>
            <person name="Van De Peer Y."/>
            <person name="Liu Z.-J."/>
        </authorList>
    </citation>
    <scope>NUCLEOTIDE SEQUENCE</scope>
    <source>
        <strain evidence="2">CP</strain>
        <tissue evidence="2">Leaves</tissue>
    </source>
</reference>
<keyword evidence="3" id="KW-1185">Reference proteome</keyword>
<protein>
    <recommendedName>
        <fullName evidence="1">RNase H type-1 domain-containing protein</fullName>
    </recommendedName>
</protein>
<evidence type="ECO:0000313" key="3">
    <source>
        <dbReference type="Proteomes" id="UP001180020"/>
    </source>
</evidence>
<dbReference type="InterPro" id="IPR029058">
    <property type="entry name" value="AB_hydrolase_fold"/>
</dbReference>
<dbReference type="EMBL" id="JAUJYO010000015">
    <property type="protein sequence ID" value="KAK1297673.1"/>
    <property type="molecule type" value="Genomic_DNA"/>
</dbReference>
<reference evidence="2" key="1">
    <citation type="journal article" date="2023" name="Nat. Commun.">
        <title>Diploid and tetraploid genomes of Acorus and the evolution of monocots.</title>
        <authorList>
            <person name="Ma L."/>
            <person name="Liu K.W."/>
            <person name="Li Z."/>
            <person name="Hsiao Y.Y."/>
            <person name="Qi Y."/>
            <person name="Fu T."/>
            <person name="Tang G.D."/>
            <person name="Zhang D."/>
            <person name="Sun W.H."/>
            <person name="Liu D.K."/>
            <person name="Li Y."/>
            <person name="Chen G.Z."/>
            <person name="Liu X.D."/>
            <person name="Liao X.Y."/>
            <person name="Jiang Y.T."/>
            <person name="Yu X."/>
            <person name="Hao Y."/>
            <person name="Huang J."/>
            <person name="Zhao X.W."/>
            <person name="Ke S."/>
            <person name="Chen Y.Y."/>
            <person name="Wu W.L."/>
            <person name="Hsu J.L."/>
            <person name="Lin Y.F."/>
            <person name="Huang M.D."/>
            <person name="Li C.Y."/>
            <person name="Huang L."/>
            <person name="Wang Z.W."/>
            <person name="Zhao X."/>
            <person name="Zhong W.Y."/>
            <person name="Peng D.H."/>
            <person name="Ahmad S."/>
            <person name="Lan S."/>
            <person name="Zhang J.S."/>
            <person name="Tsai W.C."/>
            <person name="Van de Peer Y."/>
            <person name="Liu Z.J."/>
        </authorList>
    </citation>
    <scope>NUCLEOTIDE SEQUENCE</scope>
    <source>
        <strain evidence="2">CP</strain>
    </source>
</reference>
<proteinExistence type="predicted"/>
<dbReference type="AlphaFoldDB" id="A0AAV9D900"/>
<sequence length="205" mass="23173">MRATSTFGDDSHLEPSMLVEGTADEVVDCSHGKRLWELCKQKYEPLWLEKGNHCNLELFLDYIKHLKKFISAVEKIQITNGSSDNKELLQSSRRSSEVLDFLRPSTDQREKILCGLGEDVRVNSDGSLVDDRGGYGALICNERGILLGIVGRNDLPLIDLKAMEFGLWTAIKTGFRSIWVETDSTTALVWVTNRKNRPWSAIRCL</sequence>
<evidence type="ECO:0000259" key="1">
    <source>
        <dbReference type="Pfam" id="PF13456"/>
    </source>
</evidence>
<feature type="domain" description="RNase H type-1" evidence="1">
    <location>
        <begin position="123"/>
        <end position="196"/>
    </location>
</feature>